<organism evidence="3 4">
    <name type="scientific">Caerostris darwini</name>
    <dbReference type="NCBI Taxonomy" id="1538125"/>
    <lineage>
        <taxon>Eukaryota</taxon>
        <taxon>Metazoa</taxon>
        <taxon>Ecdysozoa</taxon>
        <taxon>Arthropoda</taxon>
        <taxon>Chelicerata</taxon>
        <taxon>Arachnida</taxon>
        <taxon>Araneae</taxon>
        <taxon>Araneomorphae</taxon>
        <taxon>Entelegynae</taxon>
        <taxon>Araneoidea</taxon>
        <taxon>Araneidae</taxon>
        <taxon>Caerostris</taxon>
    </lineage>
</organism>
<proteinExistence type="predicted"/>
<dbReference type="EMBL" id="BPLQ01013514">
    <property type="protein sequence ID" value="GIY72743.1"/>
    <property type="molecule type" value="Genomic_DNA"/>
</dbReference>
<feature type="compositionally biased region" description="Basic and acidic residues" evidence="1">
    <location>
        <begin position="1975"/>
        <end position="1991"/>
    </location>
</feature>
<dbReference type="Gene3D" id="3.40.50.300">
    <property type="entry name" value="P-loop containing nucleotide triphosphate hydrolases"/>
    <property type="match status" value="1"/>
</dbReference>
<feature type="compositionally biased region" description="Basic residues" evidence="1">
    <location>
        <begin position="194"/>
        <end position="205"/>
    </location>
</feature>
<feature type="region of interest" description="Disordered" evidence="1">
    <location>
        <begin position="194"/>
        <end position="215"/>
    </location>
</feature>
<protein>
    <submittedName>
        <fullName evidence="3">AAA_11 domain-containing protein</fullName>
    </submittedName>
</protein>
<comment type="caution">
    <text evidence="3">The sequence shown here is derived from an EMBL/GenBank/DDBJ whole genome shotgun (WGS) entry which is preliminary data.</text>
</comment>
<feature type="compositionally biased region" description="Polar residues" evidence="1">
    <location>
        <begin position="631"/>
        <end position="642"/>
    </location>
</feature>
<dbReference type="Proteomes" id="UP001054837">
    <property type="component" value="Unassembled WGS sequence"/>
</dbReference>
<sequence>MNFNTKDFNILIKKEFHDSYGTIENLPTISSFDVNNEINLGKVPDSKTDPPLLIDASKPIELYKNQICNHPSDNMTSPSILKKRKINRKRHVYSKPKKRKKKQDSSMNLIGNFNPLNMKLKKKLKDKNFSECSSDTIILGDLNEETISSNMTLLGDLPKEIELPPPELGRLLISDGMISSCHNKASKRKYTNSCSKGKHAKIKNSKAKDKMEEIQDGREDPPLLVPIKKEFENMPESNTELPISFETTKETISISSENKSIQDVALSTFSFSTSSNIVLSNTIKRKPQTARRGKKKLISNERPTNENLNQNSSLTYDDVFLKNADLLPNQFNNLQHCSEKGIFPYLDLPGNSIAEKTEKKKASLKRKNIVTSVSVNTNKKTVNSLSNDQTVQKIDSRDDLLDSSCKLGKCDNIDYDGRNDDDDKIDNSIYVSTFVEAISLKGKCKNSKSDSASLNSKKTSMESLYYTCEMVELCGKNFHTNSSNWMSSEKQNYLTPSVSMSFEVDSSINEDYFHNISILPFEKESLKLNSNKIIKDLHKSDEVLVPEDNPRNNLSERNSKINIQSITSLLPSFDITKVKKEAEVEILDTNDSYNSSMNLKDSVTIKKEPKDLVEKEKYALPGILLNKKAKNLTSNPSDTSNLEAAASSFHKKSSPDDSLQLNKCNQRSLQAISLESSTTPDKSYQTLCTSSDPNVSLNSYVINNLKSTQSTSKSTFNDLMNIPIKEEPNENMQIVVRKINCPPVQKQSSNESEREKTALADVFKRTCFSNEKNNISSTLNVNKLVTNELLKSNKHDKKMPQVVSLKSITSSDKNNHSLFAANATLNRLTIDNFEDTQNIASKSTCNILVDIKIKEEPEKDNLNAVNEVRNISEIQIQSSNESEKTTCIDIFKKSYLSKERCTPSLLDINKSSKELLNSNGYDQEMLQAEALCVNSDKNVNINDHSTAVNSVFSHHIYDNLKHPQSKASDLTHNTLLDIQIKKEPEEAIENINSGINNSTLTQIQLCDAQKDANGKISSTEIPMRISQFNEGFQSEIHQQEVSQVCISSVGTNINAINDHAVSITKLHKDVIHNNQSVNISEDNQNKVSESSINFSIKRGLNQEEMASNVEKNLNTITTCSGITGDFTCFADKFSEKDIRNGIDASNASQNSVESTDLNTAFIPTRFIKQELCNDINADTVNIFCQSSSNNRMDEDSPVNIQFASNKHSSIDPKILQIEDDSNSLCLSKLFSSEKFNKKTHHYSSSEISGINRNNPIKNVGNDSVVEPNNQISTIISEKHNLFNQALDDKLIPNFIASNNIDSALSILEMTNLKGSVNICKSAAPSKNSSVETINPITINFQKNSKKFFQQPYVWNNYLNKSETKNQYYNVHMNLSIRDVKKRLLKTKRIFLKNTDLLSSDNFPVLEEEAECYHRLVMTVPSFKLISRCIKTSVKPLIDINNSIIEHDIANHPSPSITESNTAFVSNQLTTDKISFEKNDKCEKELSDDIKYKSLLRCKKPEKSDISFADDASMVNSAFLQSTENTVQTSDSSYCTSNNFPVLNASMNNLTSKDLQLIEPSISEIMILDQSTISKDSFEKLNTSLLSLNVTSSEIHTDSKLTNSLDASVIENSVDKFKMKMDAILENSSSSIKFSKNINVINAVDDDKLNLSNLNDFSEVQKYSNNDVSSKEMSCDIQNSLIEQKSLNKCNHSTLQISKEKCIQNSFDYNTESQMYKLPPKLSIDSTESLSRISHQEFTKTGSEGNKLPHLEYSVSEGVLSNRCSDENEELVKHAFPEERAVNDLIDEKVSPSLSFLQQNSAIMENNEFLPTFNAQNSISSPVLNMVDVPTTELLKILQTVNNLPSSEFSHKSLSKNKTYSPNSAPQIIDYDHGMSSDNRHLNLDRENSYSNESFLKFPVVHDYGHKPIKDTNKDNCNSKEVFPAARNTVSITESTVSTCSKSEYSSDTDVDCSNDVPGSPFESHCDDQNANISKKNSDEKKEEAVKSSEDKDCKNIPQYKSRWEKIMERKSLENSSKEKFNEHLLKDYFPIKLLKQKSNIQKPIAHVQPCSKISPKNIPHVNKSLFSKETFKKDKIHSSKSKAIVDKNNSSTKNKSLEEASNLFKKDKIVKKKQTKHFVDNKKRENSSITLSKESIKVKKDKIYSPKSKRTIDEKKKSSIKSKSVDEVSNLFKPDKIVTQKKTKLSNDNERNRENSSTARLLNRITNRGSFLTQASVNQSPKSKIYTHKKNKNKNKGVSKGKIYADELHMMIHSPKIEIPSINKAAASHVSKSNDNNRKIASFTELNMERVMSPSENSVENSLICQNFVDSNKTVISLAYDNSFKSSKHYSNSFISESVSSNLPSVFQNTSQNNNCFPFDLPSSSSLKIGVKRPLLGRRTLLPTPSFHTYKNINKDEFWTSSPNLNTPRNDFDNEISSPIQSPLLTDSSVDFNVNSPYFSSPHSVHLPSSHLHNRNNHHRHSRSRQSKCVCLPPRLLKTSVGNAVFDTINVLLLILEWNVDWLAQQQKIHDPPPISTSTKKIVNVYENRDDYYNTYFPLMLLETWQRIYMSWTHLHQACPYFCEITSYKVETHSIKVECQAVFRSSDAERGYFPEEGNIIMVKFGTKDKGGIKILGYIQDVKVKLFDAGNDPQNMSYQALKYTSGESLKLLLLTFTSAYTSEDFDMSHLVRIQVLCNVKPTLKQNDAMLNIKDSPLFKNILNPLSDGLRTATVAMRNVDPVIIKENVSKSVKDILQGILSPHPLPLLTIANSLPSSDRLLVLPPLLEKMKHSYKTKVLLCTRTTKALTDIGFNLCGGTINFVIIGKPIDVHQKLRKYLLDDLAAKTLNEGHLINEESKGRLLENTKIDIIKNCDVILSLIRNSHNDFVVKACEDDDCIAQMCCIIDEANLCTEPEILIPLLYGMSKLILIGDPDVHAKVCSKTAANFDYNRSLFHRAYELDQL</sequence>
<dbReference type="InterPro" id="IPR027417">
    <property type="entry name" value="P-loop_NTPase"/>
</dbReference>
<gene>
    <name evidence="3" type="primary">AVEN_77924_1</name>
    <name evidence="3" type="ORF">CDAR_53701</name>
</gene>
<feature type="region of interest" description="Disordered" evidence="1">
    <location>
        <begin position="2445"/>
        <end position="2466"/>
    </location>
</feature>
<feature type="region of interest" description="Disordered" evidence="1">
    <location>
        <begin position="1847"/>
        <end position="1873"/>
    </location>
</feature>
<keyword evidence="4" id="KW-1185">Reference proteome</keyword>
<accession>A0AAV4VRI3</accession>
<name>A0AAV4VRI3_9ARAC</name>
<feature type="compositionally biased region" description="Basic and acidic residues" evidence="1">
    <location>
        <begin position="206"/>
        <end position="215"/>
    </location>
</feature>
<feature type="region of interest" description="Disordered" evidence="1">
    <location>
        <begin position="2077"/>
        <end position="2098"/>
    </location>
</feature>
<feature type="region of interest" description="Disordered" evidence="1">
    <location>
        <begin position="1941"/>
        <end position="1991"/>
    </location>
</feature>
<dbReference type="GO" id="GO:0004386">
    <property type="term" value="F:helicase activity"/>
    <property type="evidence" value="ECO:0007669"/>
    <property type="project" value="InterPro"/>
</dbReference>
<evidence type="ECO:0000313" key="3">
    <source>
        <dbReference type="EMBL" id="GIY72743.1"/>
    </source>
</evidence>
<evidence type="ECO:0000256" key="1">
    <source>
        <dbReference type="SAM" id="MobiDB-lite"/>
    </source>
</evidence>
<feature type="region of interest" description="Disordered" evidence="1">
    <location>
        <begin position="286"/>
        <end position="311"/>
    </location>
</feature>
<evidence type="ECO:0000259" key="2">
    <source>
        <dbReference type="Pfam" id="PF13086"/>
    </source>
</evidence>
<feature type="domain" description="DNA2/NAM7 helicase helicase" evidence="2">
    <location>
        <begin position="2846"/>
        <end position="2913"/>
    </location>
</feature>
<dbReference type="InterPro" id="IPR041677">
    <property type="entry name" value="DNA2/NAM7_AAA_11"/>
</dbReference>
<reference evidence="3 4" key="1">
    <citation type="submission" date="2021-06" db="EMBL/GenBank/DDBJ databases">
        <title>Caerostris darwini draft genome.</title>
        <authorList>
            <person name="Kono N."/>
            <person name="Arakawa K."/>
        </authorList>
    </citation>
    <scope>NUCLEOTIDE SEQUENCE [LARGE SCALE GENOMIC DNA]</scope>
</reference>
<feature type="compositionally biased region" description="Polar residues" evidence="1">
    <location>
        <begin position="1855"/>
        <end position="1865"/>
    </location>
</feature>
<feature type="region of interest" description="Disordered" evidence="1">
    <location>
        <begin position="2179"/>
        <end position="2199"/>
    </location>
</feature>
<feature type="compositionally biased region" description="Polar residues" evidence="1">
    <location>
        <begin position="301"/>
        <end position="311"/>
    </location>
</feature>
<feature type="region of interest" description="Disordered" evidence="1">
    <location>
        <begin position="630"/>
        <end position="659"/>
    </location>
</feature>
<feature type="compositionally biased region" description="Basic residues" evidence="1">
    <location>
        <begin position="286"/>
        <end position="297"/>
    </location>
</feature>
<feature type="compositionally biased region" description="Basic residues" evidence="1">
    <location>
        <begin position="2452"/>
        <end position="2466"/>
    </location>
</feature>
<dbReference type="Pfam" id="PF13086">
    <property type="entry name" value="AAA_11"/>
    <property type="match status" value="1"/>
</dbReference>
<evidence type="ECO:0000313" key="4">
    <source>
        <dbReference type="Proteomes" id="UP001054837"/>
    </source>
</evidence>
<feature type="compositionally biased region" description="Basic and acidic residues" evidence="1">
    <location>
        <begin position="2185"/>
        <end position="2194"/>
    </location>
</feature>